<feature type="domain" description="tRNA (guanine(10)-N(2))-methyltransferase TRMT11 N-terminal" evidence="9">
    <location>
        <begin position="7"/>
        <end position="185"/>
    </location>
</feature>
<keyword evidence="2 7" id="KW-0489">Methyltransferase</keyword>
<evidence type="ECO:0000256" key="6">
    <source>
        <dbReference type="ARBA" id="ARBA00022884"/>
    </source>
</evidence>
<sequence length="403" mass="45806">MNHVWKRYLLWFANEHVNFRIPELHSILSMFSIPMRWIEGPTELPYIIAELPSDDAVKMIASRSVSLRCAIELWSRAKTSDGLHEQMKAFPSERTAPYFGPNTSFRVTVETFCKTISQKEKVAKIEACTMLMPLFFTAHEFSYLPIEGPVSLSNPDETFYLIEYYGMEPNNIPDKPYDLFFGRWASITYDIFINVLRHFLLPYILVKKKFNSALMCGGRRELISQLSLKTRKFIGNTSMDSQLSLLMANQAQVQPHDLILDPFVGTGSLLVAASQFGGYVWGTDIDFLMLHGKTRPSRISQKKREAGESVKANMEQYKCIDKYLDVAVADSALPLWRESLILDSIITDLMSISLIRPSAPYGIREAAEKIGRAAKPGEEDEIYRISEEHLLAGHVPSKVKICS</sequence>
<keyword evidence="11" id="KW-1185">Reference proteome</keyword>
<dbReference type="EMBL" id="KZ308404">
    <property type="protein sequence ID" value="KAG8228981.1"/>
    <property type="molecule type" value="Genomic_DNA"/>
</dbReference>
<organism evidence="10 11">
    <name type="scientific">Ladona fulva</name>
    <name type="common">Scarce chaser dragonfly</name>
    <name type="synonym">Libellula fulva</name>
    <dbReference type="NCBI Taxonomy" id="123851"/>
    <lineage>
        <taxon>Eukaryota</taxon>
        <taxon>Metazoa</taxon>
        <taxon>Ecdysozoa</taxon>
        <taxon>Arthropoda</taxon>
        <taxon>Hexapoda</taxon>
        <taxon>Insecta</taxon>
        <taxon>Pterygota</taxon>
        <taxon>Palaeoptera</taxon>
        <taxon>Odonata</taxon>
        <taxon>Epiprocta</taxon>
        <taxon>Anisoptera</taxon>
        <taxon>Libelluloidea</taxon>
        <taxon>Libellulidae</taxon>
        <taxon>Ladona</taxon>
    </lineage>
</organism>
<accession>A0A8K0P0I8</accession>
<dbReference type="PANTHER" id="PTHR13370">
    <property type="entry name" value="RNA METHYLASE-RELATED"/>
    <property type="match status" value="1"/>
</dbReference>
<dbReference type="CDD" id="cd02440">
    <property type="entry name" value="AdoMet_MTases"/>
    <property type="match status" value="1"/>
</dbReference>
<reference evidence="10" key="1">
    <citation type="submission" date="2013-04" db="EMBL/GenBank/DDBJ databases">
        <authorList>
            <person name="Qu J."/>
            <person name="Murali S.C."/>
            <person name="Bandaranaike D."/>
            <person name="Bellair M."/>
            <person name="Blankenburg K."/>
            <person name="Chao H."/>
            <person name="Dinh H."/>
            <person name="Doddapaneni H."/>
            <person name="Downs B."/>
            <person name="Dugan-Rocha S."/>
            <person name="Elkadiri S."/>
            <person name="Gnanaolivu R.D."/>
            <person name="Hernandez B."/>
            <person name="Javaid M."/>
            <person name="Jayaseelan J.C."/>
            <person name="Lee S."/>
            <person name="Li M."/>
            <person name="Ming W."/>
            <person name="Munidasa M."/>
            <person name="Muniz J."/>
            <person name="Nguyen L."/>
            <person name="Ongeri F."/>
            <person name="Osuji N."/>
            <person name="Pu L.-L."/>
            <person name="Puazo M."/>
            <person name="Qu C."/>
            <person name="Quiroz J."/>
            <person name="Raj R."/>
            <person name="Weissenberger G."/>
            <person name="Xin Y."/>
            <person name="Zou X."/>
            <person name="Han Y."/>
            <person name="Richards S."/>
            <person name="Worley K."/>
            <person name="Muzny D."/>
            <person name="Gibbs R."/>
        </authorList>
    </citation>
    <scope>NUCLEOTIDE SEQUENCE</scope>
    <source>
        <strain evidence="10">Sampled in the wild</strain>
    </source>
</reference>
<name>A0A8K0P0I8_LADFU</name>
<dbReference type="InterPro" id="IPR000241">
    <property type="entry name" value="RlmKL-like_Mtase"/>
</dbReference>
<keyword evidence="5 7" id="KW-0819">tRNA processing</keyword>
<dbReference type="Gene3D" id="3.40.50.150">
    <property type="entry name" value="Vaccinia Virus protein VP39"/>
    <property type="match status" value="1"/>
</dbReference>
<evidence type="ECO:0000256" key="2">
    <source>
        <dbReference type="ARBA" id="ARBA00022603"/>
    </source>
</evidence>
<comment type="similarity">
    <text evidence="7">Belongs to the class I-like SAM-binding methyltransferase superfamily. TRM11 methyltransferase family.</text>
</comment>
<dbReference type="Proteomes" id="UP000792457">
    <property type="component" value="Unassembled WGS sequence"/>
</dbReference>
<dbReference type="GO" id="GO:0043527">
    <property type="term" value="C:tRNA methyltransferase complex"/>
    <property type="evidence" value="ECO:0007669"/>
    <property type="project" value="UniProtKB-ARBA"/>
</dbReference>
<dbReference type="PIRSF" id="PIRSF017259">
    <property type="entry name" value="tRNA_mtfrase_TRM11"/>
    <property type="match status" value="1"/>
</dbReference>
<evidence type="ECO:0000256" key="5">
    <source>
        <dbReference type="ARBA" id="ARBA00022694"/>
    </source>
</evidence>
<dbReference type="Pfam" id="PF01170">
    <property type="entry name" value="UPF0020"/>
    <property type="match status" value="1"/>
</dbReference>
<keyword evidence="7" id="KW-0820">tRNA-binding</keyword>
<feature type="domain" description="Ribosomal RNA large subunit methyltransferase K/L-like methyltransferase" evidence="8">
    <location>
        <begin position="230"/>
        <end position="311"/>
    </location>
</feature>
<protein>
    <submittedName>
        <fullName evidence="10">Uncharacterized protein</fullName>
    </submittedName>
</protein>
<evidence type="ECO:0000313" key="11">
    <source>
        <dbReference type="Proteomes" id="UP000792457"/>
    </source>
</evidence>
<dbReference type="PROSITE" id="PS51627">
    <property type="entry name" value="SAM_MT_TRM11"/>
    <property type="match status" value="1"/>
</dbReference>
<gene>
    <name evidence="10" type="ORF">J437_LFUL009539</name>
</gene>
<proteinExistence type="inferred from homology"/>
<dbReference type="OrthoDB" id="296065at2759"/>
<evidence type="ECO:0000256" key="1">
    <source>
        <dbReference type="ARBA" id="ARBA00022490"/>
    </source>
</evidence>
<dbReference type="GO" id="GO:0160102">
    <property type="term" value="F:tRNA (guanine(10)-N2)-methyltransferase activity"/>
    <property type="evidence" value="ECO:0007669"/>
    <property type="project" value="InterPro"/>
</dbReference>
<comment type="caution">
    <text evidence="10">The sequence shown here is derived from an EMBL/GenBank/DDBJ whole genome shotgun (WGS) entry which is preliminary data.</text>
</comment>
<keyword evidence="6 7" id="KW-0694">RNA-binding</keyword>
<dbReference type="AlphaFoldDB" id="A0A8K0P0I8"/>
<reference evidence="10" key="2">
    <citation type="submission" date="2017-10" db="EMBL/GenBank/DDBJ databases">
        <title>Ladona fulva Genome sequencing and assembly.</title>
        <authorList>
            <person name="Murali S."/>
            <person name="Richards S."/>
            <person name="Bandaranaike D."/>
            <person name="Bellair M."/>
            <person name="Blankenburg K."/>
            <person name="Chao H."/>
            <person name="Dinh H."/>
            <person name="Doddapaneni H."/>
            <person name="Dugan-Rocha S."/>
            <person name="Elkadiri S."/>
            <person name="Gnanaolivu R."/>
            <person name="Hernandez B."/>
            <person name="Skinner E."/>
            <person name="Javaid M."/>
            <person name="Lee S."/>
            <person name="Li M."/>
            <person name="Ming W."/>
            <person name="Munidasa M."/>
            <person name="Muniz J."/>
            <person name="Nguyen L."/>
            <person name="Hughes D."/>
            <person name="Osuji N."/>
            <person name="Pu L.-L."/>
            <person name="Puazo M."/>
            <person name="Qu C."/>
            <person name="Quiroz J."/>
            <person name="Raj R."/>
            <person name="Weissenberger G."/>
            <person name="Xin Y."/>
            <person name="Zou X."/>
            <person name="Han Y."/>
            <person name="Worley K."/>
            <person name="Muzny D."/>
            <person name="Gibbs R."/>
        </authorList>
    </citation>
    <scope>NUCLEOTIDE SEQUENCE</scope>
    <source>
        <strain evidence="10">Sampled in the wild</strain>
    </source>
</reference>
<keyword evidence="1" id="KW-0963">Cytoplasm</keyword>
<evidence type="ECO:0000256" key="3">
    <source>
        <dbReference type="ARBA" id="ARBA00022679"/>
    </source>
</evidence>
<keyword evidence="3 7" id="KW-0808">Transferase</keyword>
<dbReference type="InterPro" id="IPR016691">
    <property type="entry name" value="TRMT11"/>
</dbReference>
<evidence type="ECO:0000256" key="7">
    <source>
        <dbReference type="PROSITE-ProRule" id="PRU00959"/>
    </source>
</evidence>
<dbReference type="PANTHER" id="PTHR13370:SF3">
    <property type="entry name" value="TRNA (GUANINE(10)-N2)-METHYLTRANSFERASE HOMOLOG"/>
    <property type="match status" value="1"/>
</dbReference>
<dbReference type="SUPFAM" id="SSF53335">
    <property type="entry name" value="S-adenosyl-L-methionine-dependent methyltransferases"/>
    <property type="match status" value="1"/>
</dbReference>
<keyword evidence="4 7" id="KW-0949">S-adenosyl-L-methionine</keyword>
<dbReference type="GO" id="GO:0008033">
    <property type="term" value="P:tRNA processing"/>
    <property type="evidence" value="ECO:0007669"/>
    <property type="project" value="UniProtKB-UniRule"/>
</dbReference>
<dbReference type="GO" id="GO:0000049">
    <property type="term" value="F:tRNA binding"/>
    <property type="evidence" value="ECO:0007669"/>
    <property type="project" value="UniProtKB-UniRule"/>
</dbReference>
<dbReference type="InterPro" id="IPR059073">
    <property type="entry name" value="TRMT11_N"/>
</dbReference>
<evidence type="ECO:0000259" key="9">
    <source>
        <dbReference type="Pfam" id="PF25904"/>
    </source>
</evidence>
<dbReference type="Pfam" id="PF25904">
    <property type="entry name" value="Tmrp11_N"/>
    <property type="match status" value="1"/>
</dbReference>
<dbReference type="GO" id="GO:0005737">
    <property type="term" value="C:cytoplasm"/>
    <property type="evidence" value="ECO:0007669"/>
    <property type="project" value="TreeGrafter"/>
</dbReference>
<evidence type="ECO:0000256" key="4">
    <source>
        <dbReference type="ARBA" id="ARBA00022691"/>
    </source>
</evidence>
<evidence type="ECO:0000313" key="10">
    <source>
        <dbReference type="EMBL" id="KAG8228981.1"/>
    </source>
</evidence>
<evidence type="ECO:0000259" key="8">
    <source>
        <dbReference type="Pfam" id="PF01170"/>
    </source>
</evidence>
<dbReference type="InterPro" id="IPR029063">
    <property type="entry name" value="SAM-dependent_MTases_sf"/>
</dbReference>
<dbReference type="GO" id="GO:0032259">
    <property type="term" value="P:methylation"/>
    <property type="evidence" value="ECO:0007669"/>
    <property type="project" value="UniProtKB-UniRule"/>
</dbReference>